<sequence>MTCAYDETTIVMAELEFEMFMVLMRNTPAFEGHGSTEGRCLLCSGIYGRAAVVSPCSSHCVRYNHSQAQF</sequence>
<proteinExistence type="predicted"/>
<evidence type="ECO:0000313" key="1">
    <source>
        <dbReference type="EMBL" id="KAJ6998155.1"/>
    </source>
</evidence>
<comment type="caution">
    <text evidence="1">The sequence shown here is derived from an EMBL/GenBank/DDBJ whole genome shotgun (WGS) entry which is preliminary data.</text>
</comment>
<organism evidence="1 2">
    <name type="scientific">Populus alba x Populus x berolinensis</name>
    <dbReference type="NCBI Taxonomy" id="444605"/>
    <lineage>
        <taxon>Eukaryota</taxon>
        <taxon>Viridiplantae</taxon>
        <taxon>Streptophyta</taxon>
        <taxon>Embryophyta</taxon>
        <taxon>Tracheophyta</taxon>
        <taxon>Spermatophyta</taxon>
        <taxon>Magnoliopsida</taxon>
        <taxon>eudicotyledons</taxon>
        <taxon>Gunneridae</taxon>
        <taxon>Pentapetalae</taxon>
        <taxon>rosids</taxon>
        <taxon>fabids</taxon>
        <taxon>Malpighiales</taxon>
        <taxon>Salicaceae</taxon>
        <taxon>Saliceae</taxon>
        <taxon>Populus</taxon>
    </lineage>
</organism>
<evidence type="ECO:0000313" key="2">
    <source>
        <dbReference type="Proteomes" id="UP001164929"/>
    </source>
</evidence>
<accession>A0AAD6QWU2</accession>
<keyword evidence="2" id="KW-1185">Reference proteome</keyword>
<dbReference type="Proteomes" id="UP001164929">
    <property type="component" value="Chromosome 5"/>
</dbReference>
<name>A0AAD6QWU2_9ROSI</name>
<reference evidence="1" key="1">
    <citation type="journal article" date="2023" name="Mol. Ecol. Resour.">
        <title>Chromosome-level genome assembly of a triploid poplar Populus alba 'Berolinensis'.</title>
        <authorList>
            <person name="Chen S."/>
            <person name="Yu Y."/>
            <person name="Wang X."/>
            <person name="Wang S."/>
            <person name="Zhang T."/>
            <person name="Zhou Y."/>
            <person name="He R."/>
            <person name="Meng N."/>
            <person name="Wang Y."/>
            <person name="Liu W."/>
            <person name="Liu Z."/>
            <person name="Liu J."/>
            <person name="Guo Q."/>
            <person name="Huang H."/>
            <person name="Sederoff R.R."/>
            <person name="Wang G."/>
            <person name="Qu G."/>
            <person name="Chen S."/>
        </authorList>
    </citation>
    <scope>NUCLEOTIDE SEQUENCE</scope>
    <source>
        <strain evidence="1">SC-2020</strain>
    </source>
</reference>
<gene>
    <name evidence="1" type="ORF">NC653_014371</name>
</gene>
<dbReference type="AlphaFoldDB" id="A0AAD6QWU2"/>
<protein>
    <submittedName>
        <fullName evidence="1">Uncharacterized protein</fullName>
    </submittedName>
</protein>
<dbReference type="EMBL" id="JAQIZT010000005">
    <property type="protein sequence ID" value="KAJ6998155.1"/>
    <property type="molecule type" value="Genomic_DNA"/>
</dbReference>